<name>A0A0A3IQH3_9BACL</name>
<evidence type="ECO:0000256" key="1">
    <source>
        <dbReference type="SAM" id="Phobius"/>
    </source>
</evidence>
<keyword evidence="1" id="KW-1133">Transmembrane helix</keyword>
<comment type="caution">
    <text evidence="2">The sequence shown here is derived from an EMBL/GenBank/DDBJ whole genome shotgun (WGS) entry which is preliminary data.</text>
</comment>
<reference evidence="2 3" key="1">
    <citation type="submission" date="2014-02" db="EMBL/GenBank/DDBJ databases">
        <title>Draft genome sequence of Lysinibacillus sinduriensis JCM 15800.</title>
        <authorList>
            <person name="Zhang F."/>
            <person name="Wang G."/>
            <person name="Zhang L."/>
        </authorList>
    </citation>
    <scope>NUCLEOTIDE SEQUENCE [LARGE SCALE GENOMIC DNA]</scope>
    <source>
        <strain evidence="2 3">JCM 15800</strain>
    </source>
</reference>
<keyword evidence="1" id="KW-0472">Membrane</keyword>
<sequence length="72" mass="8570">MRKSSRFELILTIFVAGCFVMNSFYYTDFSYEGEFALPRLLFYLVMIIALFNAGMVTQKFIHSRKEKMNHKQ</sequence>
<evidence type="ECO:0000313" key="2">
    <source>
        <dbReference type="EMBL" id="KGR77082.1"/>
    </source>
</evidence>
<gene>
    <name evidence="2" type="ORF">CD33_04030</name>
</gene>
<dbReference type="AlphaFoldDB" id="A0A0A3IQH3"/>
<dbReference type="RefSeq" id="WP_036198432.1">
    <property type="nucleotide sequence ID" value="NZ_AVCY01000015.1"/>
</dbReference>
<feature type="transmembrane region" description="Helical" evidence="1">
    <location>
        <begin position="7"/>
        <end position="25"/>
    </location>
</feature>
<evidence type="ECO:0000313" key="3">
    <source>
        <dbReference type="Proteomes" id="UP000030408"/>
    </source>
</evidence>
<proteinExistence type="predicted"/>
<dbReference type="EMBL" id="JPVO01000041">
    <property type="protein sequence ID" value="KGR77082.1"/>
    <property type="molecule type" value="Genomic_DNA"/>
</dbReference>
<dbReference type="OrthoDB" id="2455030at2"/>
<organism evidence="2 3">
    <name type="scientific">Ureibacillus sinduriensis BLB-1 = JCM 15800</name>
    <dbReference type="NCBI Taxonomy" id="1384057"/>
    <lineage>
        <taxon>Bacteria</taxon>
        <taxon>Bacillati</taxon>
        <taxon>Bacillota</taxon>
        <taxon>Bacilli</taxon>
        <taxon>Bacillales</taxon>
        <taxon>Caryophanaceae</taxon>
        <taxon>Ureibacillus</taxon>
    </lineage>
</organism>
<dbReference type="Proteomes" id="UP000030408">
    <property type="component" value="Unassembled WGS sequence"/>
</dbReference>
<protein>
    <submittedName>
        <fullName evidence="2">Uncharacterized protein</fullName>
    </submittedName>
</protein>
<feature type="transmembrane region" description="Helical" evidence="1">
    <location>
        <begin position="40"/>
        <end position="61"/>
    </location>
</feature>
<keyword evidence="3" id="KW-1185">Reference proteome</keyword>
<accession>A0A0A3IQH3</accession>
<keyword evidence="1" id="KW-0812">Transmembrane</keyword>